<dbReference type="Proteomes" id="UP000615446">
    <property type="component" value="Unassembled WGS sequence"/>
</dbReference>
<dbReference type="AlphaFoldDB" id="A0A8H3QHJ2"/>
<name>A0A8H3QHJ2_9GLOM</name>
<proteinExistence type="predicted"/>
<evidence type="ECO:0000313" key="3">
    <source>
        <dbReference type="Proteomes" id="UP000615446"/>
    </source>
</evidence>
<reference evidence="2" key="1">
    <citation type="submission" date="2019-10" db="EMBL/GenBank/DDBJ databases">
        <title>Conservation and host-specific expression of non-tandemly repeated heterogenous ribosome RNA gene in arbuscular mycorrhizal fungi.</title>
        <authorList>
            <person name="Maeda T."/>
            <person name="Kobayashi Y."/>
            <person name="Nakagawa T."/>
            <person name="Ezawa T."/>
            <person name="Yamaguchi K."/>
            <person name="Bino T."/>
            <person name="Nishimoto Y."/>
            <person name="Shigenobu S."/>
            <person name="Kawaguchi M."/>
        </authorList>
    </citation>
    <scope>NUCLEOTIDE SEQUENCE</scope>
    <source>
        <strain evidence="2">HR1</strain>
    </source>
</reference>
<feature type="transmembrane region" description="Helical" evidence="1">
    <location>
        <begin position="54"/>
        <end position="71"/>
    </location>
</feature>
<protein>
    <submittedName>
        <fullName evidence="2">Uncharacterized protein</fullName>
    </submittedName>
</protein>
<comment type="caution">
    <text evidence="2">The sequence shown here is derived from an EMBL/GenBank/DDBJ whole genome shotgun (WGS) entry which is preliminary data.</text>
</comment>
<accession>A0A8H3QHJ2</accession>
<gene>
    <name evidence="2" type="ORF">RCL2_000660200</name>
</gene>
<evidence type="ECO:0000256" key="1">
    <source>
        <dbReference type="SAM" id="Phobius"/>
    </source>
</evidence>
<keyword evidence="1" id="KW-1133">Transmembrane helix</keyword>
<organism evidence="2 3">
    <name type="scientific">Rhizophagus clarus</name>
    <dbReference type="NCBI Taxonomy" id="94130"/>
    <lineage>
        <taxon>Eukaryota</taxon>
        <taxon>Fungi</taxon>
        <taxon>Fungi incertae sedis</taxon>
        <taxon>Mucoromycota</taxon>
        <taxon>Glomeromycotina</taxon>
        <taxon>Glomeromycetes</taxon>
        <taxon>Glomerales</taxon>
        <taxon>Glomeraceae</taxon>
        <taxon>Rhizophagus</taxon>
    </lineage>
</organism>
<dbReference type="EMBL" id="BLAL01000043">
    <property type="protein sequence ID" value="GES79297.1"/>
    <property type="molecule type" value="Genomic_DNA"/>
</dbReference>
<keyword evidence="1" id="KW-0472">Membrane</keyword>
<evidence type="ECO:0000313" key="2">
    <source>
        <dbReference type="EMBL" id="GES79297.1"/>
    </source>
</evidence>
<keyword evidence="1" id="KW-0812">Transmembrane</keyword>
<sequence>MTEKPIKATTNYEITNFFFKIAWALNRLSHDQTVKCNNVIYCRNVKYCKEEETSISYIVLFFIICGNLYLNNKRINKTILKIIDGI</sequence>